<evidence type="ECO:0000313" key="1">
    <source>
        <dbReference type="EMBL" id="MFC0523893.1"/>
    </source>
</evidence>
<proteinExistence type="predicted"/>
<dbReference type="Proteomes" id="UP001589836">
    <property type="component" value="Unassembled WGS sequence"/>
</dbReference>
<keyword evidence="2" id="KW-1185">Reference proteome</keyword>
<accession>A0ABV6LNM1</accession>
<name>A0ABV6LNM1_9BACI</name>
<dbReference type="EMBL" id="JBHLTP010000008">
    <property type="protein sequence ID" value="MFC0523893.1"/>
    <property type="molecule type" value="Genomic_DNA"/>
</dbReference>
<dbReference type="RefSeq" id="WP_377347283.1">
    <property type="nucleotide sequence ID" value="NZ_JBHLTP010000008.1"/>
</dbReference>
<organism evidence="1 2">
    <name type="scientific">Pontibacillus salicampi</name>
    <dbReference type="NCBI Taxonomy" id="1449801"/>
    <lineage>
        <taxon>Bacteria</taxon>
        <taxon>Bacillati</taxon>
        <taxon>Bacillota</taxon>
        <taxon>Bacilli</taxon>
        <taxon>Bacillales</taxon>
        <taxon>Bacillaceae</taxon>
        <taxon>Pontibacillus</taxon>
    </lineage>
</organism>
<protein>
    <submittedName>
        <fullName evidence="1">Uncharacterized protein</fullName>
    </submittedName>
</protein>
<sequence>MRKKVYISPNTQSEIVPLLGESMLLYDEVYLDITIPSFFDVISKNIGGNSLEYLLENGILRFTNDSSHYVIGSQQNSPEEKFIFSLTDDEEKTHKKKKKQSIKKTLKPFYSKGLIDKVLNNIEETGVDHGKVLEASVYDLDNIPYVKEVLNFVVDYFELPNFEFARGDNGGVIFDPKRQLKEDERKNVTELATFGLHIIAETNQKLFLSRVLGEVSCERELEPFLKRKLGTVFENHKVKDLSDNFLELCEINNFPNIKEAVASNMLSIEDLIKLRESKNGKVLRVWLDSTTDRCVTKKVNFTKEVAKQMSMSNNIDLPTKTLTFLAIQSVGILNAPMGIVASAGTEFVLPYLQNYWRPNLFFDKARKIVPKTQNA</sequence>
<evidence type="ECO:0000313" key="2">
    <source>
        <dbReference type="Proteomes" id="UP001589836"/>
    </source>
</evidence>
<reference evidence="1 2" key="1">
    <citation type="submission" date="2024-09" db="EMBL/GenBank/DDBJ databases">
        <authorList>
            <person name="Sun Q."/>
            <person name="Mori K."/>
        </authorList>
    </citation>
    <scope>NUCLEOTIDE SEQUENCE [LARGE SCALE GENOMIC DNA]</scope>
    <source>
        <strain evidence="1 2">NCAIM B.02529</strain>
    </source>
</reference>
<comment type="caution">
    <text evidence="1">The sequence shown here is derived from an EMBL/GenBank/DDBJ whole genome shotgun (WGS) entry which is preliminary data.</text>
</comment>
<gene>
    <name evidence="1" type="ORF">ACFFGV_10020</name>
</gene>